<proteinExistence type="inferred from homology"/>
<reference evidence="8 9" key="1">
    <citation type="submission" date="2014-04" db="EMBL/GenBank/DDBJ databases">
        <title>Evolutionary Origins and Diversification of the Mycorrhizal Mutualists.</title>
        <authorList>
            <consortium name="DOE Joint Genome Institute"/>
            <consortium name="Mycorrhizal Genomics Consortium"/>
            <person name="Kohler A."/>
            <person name="Kuo A."/>
            <person name="Nagy L.G."/>
            <person name="Floudas D."/>
            <person name="Copeland A."/>
            <person name="Barry K.W."/>
            <person name="Cichocki N."/>
            <person name="Veneault-Fourrey C."/>
            <person name="LaButti K."/>
            <person name="Lindquist E.A."/>
            <person name="Lipzen A."/>
            <person name="Lundell T."/>
            <person name="Morin E."/>
            <person name="Murat C."/>
            <person name="Riley R."/>
            <person name="Ohm R."/>
            <person name="Sun H."/>
            <person name="Tunlid A."/>
            <person name="Henrissat B."/>
            <person name="Grigoriev I.V."/>
            <person name="Hibbett D.S."/>
            <person name="Martin F."/>
        </authorList>
    </citation>
    <scope>NUCLEOTIDE SEQUENCE [LARGE SCALE GENOMIC DNA]</scope>
    <source>
        <strain evidence="8 9">Koide BX008</strain>
    </source>
</reference>
<dbReference type="OrthoDB" id="3363802at2759"/>
<dbReference type="AlphaFoldDB" id="A0A0C2XF82"/>
<evidence type="ECO:0000313" key="8">
    <source>
        <dbReference type="EMBL" id="KIL68086.1"/>
    </source>
</evidence>
<comment type="subcellular location">
    <subcellularLocation>
        <location evidence="1">Nucleus</location>
    </subcellularLocation>
</comment>
<comment type="similarity">
    <text evidence="2">Belongs to the fl(2)d family.</text>
</comment>
<gene>
    <name evidence="8" type="ORF">M378DRAFT_72439</name>
</gene>
<evidence type="ECO:0000256" key="1">
    <source>
        <dbReference type="ARBA" id="ARBA00004123"/>
    </source>
</evidence>
<evidence type="ECO:0000313" key="9">
    <source>
        <dbReference type="Proteomes" id="UP000054549"/>
    </source>
</evidence>
<dbReference type="GO" id="GO:0005634">
    <property type="term" value="C:nucleus"/>
    <property type="evidence" value="ECO:0007669"/>
    <property type="project" value="UniProtKB-SubCell"/>
</dbReference>
<organism evidence="8 9">
    <name type="scientific">Amanita muscaria (strain Koide BX008)</name>
    <dbReference type="NCBI Taxonomy" id="946122"/>
    <lineage>
        <taxon>Eukaryota</taxon>
        <taxon>Fungi</taxon>
        <taxon>Dikarya</taxon>
        <taxon>Basidiomycota</taxon>
        <taxon>Agaricomycotina</taxon>
        <taxon>Agaricomycetes</taxon>
        <taxon>Agaricomycetidae</taxon>
        <taxon>Agaricales</taxon>
        <taxon>Pluteineae</taxon>
        <taxon>Amanitaceae</taxon>
        <taxon>Amanita</taxon>
    </lineage>
</organism>
<evidence type="ECO:0000256" key="4">
    <source>
        <dbReference type="ARBA" id="ARBA00023187"/>
    </source>
</evidence>
<keyword evidence="3" id="KW-0507">mRNA processing</keyword>
<keyword evidence="6" id="KW-0175">Coiled coil</keyword>
<feature type="coiled-coil region" evidence="6">
    <location>
        <begin position="103"/>
        <end position="137"/>
    </location>
</feature>
<evidence type="ECO:0000256" key="7">
    <source>
        <dbReference type="SAM" id="MobiDB-lite"/>
    </source>
</evidence>
<evidence type="ECO:0000256" key="5">
    <source>
        <dbReference type="ARBA" id="ARBA00023242"/>
    </source>
</evidence>
<dbReference type="Pfam" id="PF17098">
    <property type="entry name" value="Wtap"/>
    <property type="match status" value="1"/>
</dbReference>
<dbReference type="GO" id="GO:0016556">
    <property type="term" value="P:mRNA modification"/>
    <property type="evidence" value="ECO:0007669"/>
    <property type="project" value="InterPro"/>
</dbReference>
<keyword evidence="4" id="KW-0508">mRNA splicing</keyword>
<evidence type="ECO:0000256" key="3">
    <source>
        <dbReference type="ARBA" id="ARBA00022664"/>
    </source>
</evidence>
<feature type="compositionally biased region" description="Low complexity" evidence="7">
    <location>
        <begin position="203"/>
        <end position="216"/>
    </location>
</feature>
<accession>A0A0C2XF82</accession>
<feature type="compositionally biased region" description="Basic and acidic residues" evidence="7">
    <location>
        <begin position="233"/>
        <end position="275"/>
    </location>
</feature>
<feature type="region of interest" description="Disordered" evidence="7">
    <location>
        <begin position="155"/>
        <end position="314"/>
    </location>
</feature>
<protein>
    <submittedName>
        <fullName evidence="8">Uncharacterized protein</fullName>
    </submittedName>
</protein>
<dbReference type="InParanoid" id="A0A0C2XF82"/>
<keyword evidence="9" id="KW-1185">Reference proteome</keyword>
<evidence type="ECO:0000256" key="6">
    <source>
        <dbReference type="SAM" id="Coils"/>
    </source>
</evidence>
<dbReference type="InterPro" id="IPR033757">
    <property type="entry name" value="WTAP"/>
</dbReference>
<dbReference type="GO" id="GO:0006397">
    <property type="term" value="P:mRNA processing"/>
    <property type="evidence" value="ECO:0007669"/>
    <property type="project" value="UniProtKB-KW"/>
</dbReference>
<evidence type="ECO:0000256" key="2">
    <source>
        <dbReference type="ARBA" id="ARBA00010313"/>
    </source>
</evidence>
<dbReference type="EMBL" id="KN818229">
    <property type="protein sequence ID" value="KIL68086.1"/>
    <property type="molecule type" value="Genomic_DNA"/>
</dbReference>
<dbReference type="GO" id="GO:0000381">
    <property type="term" value="P:regulation of alternative mRNA splicing, via spliceosome"/>
    <property type="evidence" value="ECO:0007669"/>
    <property type="project" value="InterPro"/>
</dbReference>
<feature type="compositionally biased region" description="Basic residues" evidence="7">
    <location>
        <begin position="223"/>
        <end position="232"/>
    </location>
</feature>
<sequence>MDLPSTRELELEALLRLRDAQLSQLTDEVTHLRHFLPSQADPPTSEVVSLPPSFASLLLPHIISPSSDLTPGSGTVTAALSQRAQLLQEENDELYEVLKHGETGKLKEEVRGLRRVVERLETALRQSHQVIETLSAELEKSYSTYLVSVRQTANTASNKADSHSPRNSYHPLPRSTQSGNGSHGGKPPPTGPRAHKKPRLSEPRAATPTRSSASAREYTSRHESHHRAKNQHPKMDVDNNETRRTSSPPRERMRGRDRERGHKERDRDRDREGRNSRRNGNFSTTGRGGGRRTDRNAGPTSLSGDRTLAERLGL</sequence>
<keyword evidence="5" id="KW-0539">Nucleus</keyword>
<dbReference type="STRING" id="946122.A0A0C2XF82"/>
<dbReference type="GO" id="GO:0008380">
    <property type="term" value="P:RNA splicing"/>
    <property type="evidence" value="ECO:0007669"/>
    <property type="project" value="UniProtKB-KW"/>
</dbReference>
<dbReference type="HOGENOM" id="CLU_041315_0_0_1"/>
<name>A0A0C2XF82_AMAMK</name>
<dbReference type="Proteomes" id="UP000054549">
    <property type="component" value="Unassembled WGS sequence"/>
</dbReference>